<dbReference type="NCBIfam" id="NF003670">
    <property type="entry name" value="PRK05293.1"/>
    <property type="match status" value="1"/>
</dbReference>
<gene>
    <name evidence="9" type="primary">glgC</name>
    <name evidence="12" type="ORF">SAMN05421791_102218</name>
</gene>
<name>A0A1G7QU34_9LACT</name>
<comment type="subunit">
    <text evidence="9">Homotetramer.</text>
</comment>
<dbReference type="AlphaFoldDB" id="A0A1G7QU34"/>
<feature type="domain" description="Glucose-1-phosphate adenylyltransferase/Bifunctional protein GlmU-like C-terminal hexapeptide" evidence="11">
    <location>
        <begin position="289"/>
        <end position="363"/>
    </location>
</feature>
<keyword evidence="6 9" id="KW-0067">ATP-binding</keyword>
<keyword evidence="13" id="KW-1185">Reference proteome</keyword>
<reference evidence="12 13" key="1">
    <citation type="submission" date="2016-10" db="EMBL/GenBank/DDBJ databases">
        <authorList>
            <person name="de Groot N.N."/>
        </authorList>
    </citation>
    <scope>NUCLEOTIDE SEQUENCE [LARGE SCALE GENOMIC DNA]</scope>
    <source>
        <strain evidence="12 13">ATCC BAA-466</strain>
    </source>
</reference>
<evidence type="ECO:0000256" key="7">
    <source>
        <dbReference type="ARBA" id="ARBA00023056"/>
    </source>
</evidence>
<evidence type="ECO:0000256" key="8">
    <source>
        <dbReference type="ARBA" id="ARBA00023277"/>
    </source>
</evidence>
<keyword evidence="7 9" id="KW-0320">Glycogen biosynthesis</keyword>
<dbReference type="HAMAP" id="MF_00624">
    <property type="entry name" value="GlgC"/>
    <property type="match status" value="1"/>
</dbReference>
<dbReference type="NCBIfam" id="TIGR02091">
    <property type="entry name" value="glgC"/>
    <property type="match status" value="1"/>
</dbReference>
<dbReference type="STRING" id="120956.SAMN05421791_102218"/>
<dbReference type="PANTHER" id="PTHR43523:SF2">
    <property type="entry name" value="GLUCOSE-1-PHOSPHATE ADENYLYLTRANSFERASE"/>
    <property type="match status" value="1"/>
</dbReference>
<feature type="site" description="Could play a key role in the communication between the regulatory and the substrate sites" evidence="9">
    <location>
        <position position="98"/>
    </location>
</feature>
<dbReference type="Gene3D" id="3.90.550.10">
    <property type="entry name" value="Spore Coat Polysaccharide Biosynthesis Protein SpsA, Chain A"/>
    <property type="match status" value="1"/>
</dbReference>
<comment type="similarity">
    <text evidence="1 9">Belongs to the bacterial/plant glucose-1-phosphate adenylyltransferase family.</text>
</comment>
<dbReference type="InterPro" id="IPR011831">
    <property type="entry name" value="ADP-Glc_PPase"/>
</dbReference>
<dbReference type="InterPro" id="IPR011004">
    <property type="entry name" value="Trimer_LpxA-like_sf"/>
</dbReference>
<keyword evidence="2 9" id="KW-0321">Glycogen metabolism</keyword>
<dbReference type="PROSITE" id="PS00810">
    <property type="entry name" value="ADP_GLC_PYROPHOSPH_3"/>
    <property type="match status" value="1"/>
</dbReference>
<dbReference type="EC" id="2.7.7.27" evidence="9"/>
<comment type="catalytic activity">
    <reaction evidence="9">
        <text>alpha-D-glucose 1-phosphate + ATP + H(+) = ADP-alpha-D-glucose + diphosphate</text>
        <dbReference type="Rhea" id="RHEA:12120"/>
        <dbReference type="ChEBI" id="CHEBI:15378"/>
        <dbReference type="ChEBI" id="CHEBI:30616"/>
        <dbReference type="ChEBI" id="CHEBI:33019"/>
        <dbReference type="ChEBI" id="CHEBI:57498"/>
        <dbReference type="ChEBI" id="CHEBI:58601"/>
        <dbReference type="EC" id="2.7.7.27"/>
    </reaction>
</comment>
<keyword evidence="4 9" id="KW-0548">Nucleotidyltransferase</keyword>
<dbReference type="Pfam" id="PF00483">
    <property type="entry name" value="NTP_transferase"/>
    <property type="match status" value="1"/>
</dbReference>
<dbReference type="SUPFAM" id="SSF53448">
    <property type="entry name" value="Nucleotide-diphospho-sugar transferases"/>
    <property type="match status" value="1"/>
</dbReference>
<evidence type="ECO:0000256" key="9">
    <source>
        <dbReference type="HAMAP-Rule" id="MF_00624"/>
    </source>
</evidence>
<dbReference type="GO" id="GO:0008878">
    <property type="term" value="F:glucose-1-phosphate adenylyltransferase activity"/>
    <property type="evidence" value="ECO:0007669"/>
    <property type="project" value="UniProtKB-UniRule"/>
</dbReference>
<dbReference type="CDD" id="cd02508">
    <property type="entry name" value="ADP_Glucose_PP"/>
    <property type="match status" value="1"/>
</dbReference>
<organism evidence="12 13">
    <name type="scientific">Facklamia miroungae</name>
    <dbReference type="NCBI Taxonomy" id="120956"/>
    <lineage>
        <taxon>Bacteria</taxon>
        <taxon>Bacillati</taxon>
        <taxon>Bacillota</taxon>
        <taxon>Bacilli</taxon>
        <taxon>Lactobacillales</taxon>
        <taxon>Aerococcaceae</taxon>
        <taxon>Facklamia</taxon>
    </lineage>
</organism>
<dbReference type="InterPro" id="IPR029044">
    <property type="entry name" value="Nucleotide-diphossugar_trans"/>
</dbReference>
<comment type="function">
    <text evidence="9">Involved in the biosynthesis of ADP-glucose, a building block required for the elongation reactions to produce glycogen. Catalyzes the reaction between ATP and alpha-D-glucose 1-phosphate (G1P) to produce pyrophosphate and ADP-Glc.</text>
</comment>
<evidence type="ECO:0000259" key="11">
    <source>
        <dbReference type="Pfam" id="PF24894"/>
    </source>
</evidence>
<accession>A0A1G7QU34</accession>
<evidence type="ECO:0000256" key="4">
    <source>
        <dbReference type="ARBA" id="ARBA00022695"/>
    </source>
</evidence>
<evidence type="ECO:0000313" key="13">
    <source>
        <dbReference type="Proteomes" id="UP000199708"/>
    </source>
</evidence>
<feature type="binding site" evidence="9">
    <location>
        <position position="164"/>
    </location>
    <ligand>
        <name>alpha-D-glucose 1-phosphate</name>
        <dbReference type="ChEBI" id="CHEBI:58601"/>
    </ligand>
</feature>
<dbReference type="InterPro" id="IPR005836">
    <property type="entry name" value="ADP_Glu_pyroP_CS"/>
</dbReference>
<sequence>MKDEMIAMILAGGQGTRLGVLTKSIAKPAVPFGGRYRIIDFTLSNCANSNIHKVGIITQYQPLELNGHIANGEAWGFNASGGGTTILQPYSSTDGEKWFKGTSNAIYQNIAYIDSINPEYVLILSGDHIYKMDYAKMLDFHKEKGASLTVAVKPVPMEEANRFGIMNTDQKDRIVEFEEKPEQPQSNLASMGIYIFNWQTLRKYLIEDQDKENQLEDFGKHVIPLYLANGEACYAYAFDGYWKDVGTIASLWEANMEILNQDHPLYHSNPDWRVYSNNPVLPPQVVTDHAAIYDSFVTDGCYVSGEIHHSILSENVKVGLDSQITDSVIMANARIGASCRIEYAIIGENARIADGAMVIGTERDIAVVGFGDQIERKN</sequence>
<keyword evidence="8 9" id="KW-0119">Carbohydrate metabolism</keyword>
<dbReference type="CDD" id="cd04651">
    <property type="entry name" value="LbH_G1P_AT_C"/>
    <property type="match status" value="1"/>
</dbReference>
<comment type="caution">
    <text evidence="9">Lacks conserved residue(s) required for the propagation of feature annotation.</text>
</comment>
<dbReference type="GO" id="GO:0005978">
    <property type="term" value="P:glycogen biosynthetic process"/>
    <property type="evidence" value="ECO:0007669"/>
    <property type="project" value="UniProtKB-UniRule"/>
</dbReference>
<dbReference type="EMBL" id="FNCK01000002">
    <property type="protein sequence ID" value="SDG01974.1"/>
    <property type="molecule type" value="Genomic_DNA"/>
</dbReference>
<dbReference type="SUPFAM" id="SSF51161">
    <property type="entry name" value="Trimeric LpxA-like enzymes"/>
    <property type="match status" value="1"/>
</dbReference>
<dbReference type="Pfam" id="PF24894">
    <property type="entry name" value="Hexapep_GlmU"/>
    <property type="match status" value="1"/>
</dbReference>
<comment type="pathway">
    <text evidence="9">Glycan biosynthesis; glycogen biosynthesis.</text>
</comment>
<feature type="site" description="Could play a key role in the communication between the regulatory and the substrate sites" evidence="9">
    <location>
        <position position="59"/>
    </location>
</feature>
<dbReference type="Gene3D" id="2.160.10.10">
    <property type="entry name" value="Hexapeptide repeat proteins"/>
    <property type="match status" value="1"/>
</dbReference>
<evidence type="ECO:0000256" key="2">
    <source>
        <dbReference type="ARBA" id="ARBA00022600"/>
    </source>
</evidence>
<feature type="binding site" evidence="9">
    <location>
        <begin position="179"/>
        <end position="180"/>
    </location>
    <ligand>
        <name>alpha-D-glucose 1-phosphate</name>
        <dbReference type="ChEBI" id="CHEBI:58601"/>
    </ligand>
</feature>
<dbReference type="UniPathway" id="UPA00164"/>
<dbReference type="OrthoDB" id="9801810at2"/>
<feature type="binding site" evidence="9">
    <location>
        <position position="190"/>
    </location>
    <ligand>
        <name>alpha-D-glucose 1-phosphate</name>
        <dbReference type="ChEBI" id="CHEBI:58601"/>
    </ligand>
</feature>
<dbReference type="Proteomes" id="UP000199708">
    <property type="component" value="Unassembled WGS sequence"/>
</dbReference>
<dbReference type="InterPro" id="IPR023049">
    <property type="entry name" value="GlgC_bac"/>
</dbReference>
<protein>
    <recommendedName>
        <fullName evidence="9">Glucose-1-phosphate adenylyltransferase</fullName>
        <ecNumber evidence="9">2.7.7.27</ecNumber>
    </recommendedName>
    <alternativeName>
        <fullName evidence="9">ADP-glucose pyrophosphorylase</fullName>
        <shortName evidence="9">ADPGlc PPase</shortName>
    </alternativeName>
    <alternativeName>
        <fullName evidence="9">ADP-glucose synthase</fullName>
    </alternativeName>
</protein>
<dbReference type="InterPro" id="IPR056818">
    <property type="entry name" value="GlmU/GlgC-like_hexapep"/>
</dbReference>
<dbReference type="PANTHER" id="PTHR43523">
    <property type="entry name" value="GLUCOSE-1-PHOSPHATE ADENYLYLTRANSFERASE-RELATED"/>
    <property type="match status" value="1"/>
</dbReference>
<dbReference type="GO" id="GO:0005524">
    <property type="term" value="F:ATP binding"/>
    <property type="evidence" value="ECO:0007669"/>
    <property type="project" value="UniProtKB-KW"/>
</dbReference>
<evidence type="ECO:0000256" key="5">
    <source>
        <dbReference type="ARBA" id="ARBA00022741"/>
    </source>
</evidence>
<evidence type="ECO:0000256" key="3">
    <source>
        <dbReference type="ARBA" id="ARBA00022679"/>
    </source>
</evidence>
<proteinExistence type="inferred from homology"/>
<dbReference type="InterPro" id="IPR005835">
    <property type="entry name" value="NTP_transferase_dom"/>
</dbReference>
<feature type="domain" description="Nucleotidyl transferase" evidence="10">
    <location>
        <begin position="7"/>
        <end position="260"/>
    </location>
</feature>
<evidence type="ECO:0000256" key="1">
    <source>
        <dbReference type="ARBA" id="ARBA00010443"/>
    </source>
</evidence>
<dbReference type="PROSITE" id="PS00809">
    <property type="entry name" value="ADP_GLC_PYROPHOSPH_2"/>
    <property type="match status" value="1"/>
</dbReference>
<keyword evidence="5 9" id="KW-0547">Nucleotide-binding</keyword>
<dbReference type="PROSITE" id="PS00808">
    <property type="entry name" value="ADP_GLC_PYROPHOSPH_1"/>
    <property type="match status" value="1"/>
</dbReference>
<evidence type="ECO:0000259" key="10">
    <source>
        <dbReference type="Pfam" id="PF00483"/>
    </source>
</evidence>
<keyword evidence="3 9" id="KW-0808">Transferase</keyword>
<evidence type="ECO:0000256" key="6">
    <source>
        <dbReference type="ARBA" id="ARBA00022840"/>
    </source>
</evidence>
<evidence type="ECO:0000313" key="12">
    <source>
        <dbReference type="EMBL" id="SDG01974.1"/>
    </source>
</evidence>
<dbReference type="RefSeq" id="WP_090289300.1">
    <property type="nucleotide sequence ID" value="NZ_FNCK01000002.1"/>
</dbReference>